<accession>A0AAD7T5K7</accession>
<sequence>MYLINAPVALNHNGVFCDPIFSRTSWIRIGYQRLCQLIQYVLVAVSRRHQRRGRCGFSCLWSKGCCLWEEGRCCLLNGGYRSCCLWGAVGLMVSRLFP</sequence>
<gene>
    <name evidence="1" type="ORF">AAFF_G00051170</name>
</gene>
<comment type="caution">
    <text evidence="1">The sequence shown here is derived from an EMBL/GenBank/DDBJ whole genome shotgun (WGS) entry which is preliminary data.</text>
</comment>
<protein>
    <submittedName>
        <fullName evidence="1">Uncharacterized protein</fullName>
    </submittedName>
</protein>
<reference evidence="1" key="1">
    <citation type="journal article" date="2023" name="Science">
        <title>Genome structures resolve the early diversification of teleost fishes.</title>
        <authorList>
            <person name="Parey E."/>
            <person name="Louis A."/>
            <person name="Montfort J."/>
            <person name="Bouchez O."/>
            <person name="Roques C."/>
            <person name="Iampietro C."/>
            <person name="Lluch J."/>
            <person name="Castinel A."/>
            <person name="Donnadieu C."/>
            <person name="Desvignes T."/>
            <person name="Floi Bucao C."/>
            <person name="Jouanno E."/>
            <person name="Wen M."/>
            <person name="Mejri S."/>
            <person name="Dirks R."/>
            <person name="Jansen H."/>
            <person name="Henkel C."/>
            <person name="Chen W.J."/>
            <person name="Zahm M."/>
            <person name="Cabau C."/>
            <person name="Klopp C."/>
            <person name="Thompson A.W."/>
            <person name="Robinson-Rechavi M."/>
            <person name="Braasch I."/>
            <person name="Lecointre G."/>
            <person name="Bobe J."/>
            <person name="Postlethwait J.H."/>
            <person name="Berthelot C."/>
            <person name="Roest Crollius H."/>
            <person name="Guiguen Y."/>
        </authorList>
    </citation>
    <scope>NUCLEOTIDE SEQUENCE</scope>
    <source>
        <strain evidence="1">NC1722</strain>
    </source>
</reference>
<evidence type="ECO:0000313" key="1">
    <source>
        <dbReference type="EMBL" id="KAJ8414247.1"/>
    </source>
</evidence>
<dbReference type="Proteomes" id="UP001221898">
    <property type="component" value="Unassembled WGS sequence"/>
</dbReference>
<keyword evidence="2" id="KW-1185">Reference proteome</keyword>
<name>A0AAD7T5K7_9TELE</name>
<proteinExistence type="predicted"/>
<evidence type="ECO:0000313" key="2">
    <source>
        <dbReference type="Proteomes" id="UP001221898"/>
    </source>
</evidence>
<organism evidence="1 2">
    <name type="scientific">Aldrovandia affinis</name>
    <dbReference type="NCBI Taxonomy" id="143900"/>
    <lineage>
        <taxon>Eukaryota</taxon>
        <taxon>Metazoa</taxon>
        <taxon>Chordata</taxon>
        <taxon>Craniata</taxon>
        <taxon>Vertebrata</taxon>
        <taxon>Euteleostomi</taxon>
        <taxon>Actinopterygii</taxon>
        <taxon>Neopterygii</taxon>
        <taxon>Teleostei</taxon>
        <taxon>Notacanthiformes</taxon>
        <taxon>Halosauridae</taxon>
        <taxon>Aldrovandia</taxon>
    </lineage>
</organism>
<dbReference type="AlphaFoldDB" id="A0AAD7T5K7"/>
<dbReference type="EMBL" id="JAINUG010000013">
    <property type="protein sequence ID" value="KAJ8414247.1"/>
    <property type="molecule type" value="Genomic_DNA"/>
</dbReference>